<comment type="caution">
    <text evidence="1">The sequence shown here is derived from an EMBL/GenBank/DDBJ whole genome shotgun (WGS) entry which is preliminary data.</text>
</comment>
<dbReference type="InterPro" id="IPR051143">
    <property type="entry name" value="TrkH_K-transport"/>
</dbReference>
<accession>A0A6A1WS10</accession>
<keyword evidence="2" id="KW-1185">Reference proteome</keyword>
<dbReference type="AlphaFoldDB" id="A0A6A1WS10"/>
<reference evidence="1 2" key="1">
    <citation type="journal article" date="2019" name="Plant Biotechnol. J.">
        <title>The red bayberry genome and genetic basis of sex determination.</title>
        <authorList>
            <person name="Jia H.M."/>
            <person name="Jia H.J."/>
            <person name="Cai Q.L."/>
            <person name="Wang Y."/>
            <person name="Zhao H.B."/>
            <person name="Yang W.F."/>
            <person name="Wang G.Y."/>
            <person name="Li Y.H."/>
            <person name="Zhan D.L."/>
            <person name="Shen Y.T."/>
            <person name="Niu Q.F."/>
            <person name="Chang L."/>
            <person name="Qiu J."/>
            <person name="Zhao L."/>
            <person name="Xie H.B."/>
            <person name="Fu W.Y."/>
            <person name="Jin J."/>
            <person name="Li X.W."/>
            <person name="Jiao Y."/>
            <person name="Zhou C.C."/>
            <person name="Tu T."/>
            <person name="Chai C.Y."/>
            <person name="Gao J.L."/>
            <person name="Fan L.J."/>
            <person name="van de Weg E."/>
            <person name="Wang J.Y."/>
            <person name="Gao Z.S."/>
        </authorList>
    </citation>
    <scope>NUCLEOTIDE SEQUENCE [LARGE SCALE GENOMIC DNA]</scope>
    <source>
        <tissue evidence="1">Leaves</tissue>
    </source>
</reference>
<protein>
    <submittedName>
        <fullName evidence="1">Putative cation transporter HKT7</fullName>
    </submittedName>
</protein>
<organism evidence="1 2">
    <name type="scientific">Morella rubra</name>
    <name type="common">Chinese bayberry</name>
    <dbReference type="NCBI Taxonomy" id="262757"/>
    <lineage>
        <taxon>Eukaryota</taxon>
        <taxon>Viridiplantae</taxon>
        <taxon>Streptophyta</taxon>
        <taxon>Embryophyta</taxon>
        <taxon>Tracheophyta</taxon>
        <taxon>Spermatophyta</taxon>
        <taxon>Magnoliopsida</taxon>
        <taxon>eudicotyledons</taxon>
        <taxon>Gunneridae</taxon>
        <taxon>Pentapetalae</taxon>
        <taxon>rosids</taxon>
        <taxon>fabids</taxon>
        <taxon>Fagales</taxon>
        <taxon>Myricaceae</taxon>
        <taxon>Morella</taxon>
    </lineage>
</organism>
<sequence>MKDDPLNFSAMNVIFEVISAYANVGYTNGYSCKLQLKPDSSRKDTCFGFVGRWRTKGKFILIIVMLFGRLKRFRVKGVTAWKLS</sequence>
<evidence type="ECO:0000313" key="1">
    <source>
        <dbReference type="EMBL" id="KAB1226577.1"/>
    </source>
</evidence>
<dbReference type="GO" id="GO:0005886">
    <property type="term" value="C:plasma membrane"/>
    <property type="evidence" value="ECO:0007669"/>
    <property type="project" value="TreeGrafter"/>
</dbReference>
<dbReference type="EMBL" id="RXIC02000019">
    <property type="protein sequence ID" value="KAB1226577.1"/>
    <property type="molecule type" value="Genomic_DNA"/>
</dbReference>
<evidence type="ECO:0000313" key="2">
    <source>
        <dbReference type="Proteomes" id="UP000516437"/>
    </source>
</evidence>
<dbReference type="PANTHER" id="PTHR31064:SF30">
    <property type="entry name" value="HIGH-AFFINITY POTASSIUM TRANSPORT PROTEIN-RELATED"/>
    <property type="match status" value="1"/>
</dbReference>
<name>A0A6A1WS10_9ROSI</name>
<gene>
    <name evidence="1" type="ORF">CJ030_MR1G016579</name>
</gene>
<dbReference type="GO" id="GO:0015081">
    <property type="term" value="F:sodium ion transmembrane transporter activity"/>
    <property type="evidence" value="ECO:0007669"/>
    <property type="project" value="TreeGrafter"/>
</dbReference>
<dbReference type="PANTHER" id="PTHR31064">
    <property type="entry name" value="POTASSIUM TRANSPORT PROTEIN DDB_G0292412-RELATED"/>
    <property type="match status" value="1"/>
</dbReference>
<dbReference type="Proteomes" id="UP000516437">
    <property type="component" value="Chromosome 1"/>
</dbReference>
<dbReference type="OrthoDB" id="9999863at2759"/>
<proteinExistence type="predicted"/>